<dbReference type="GO" id="GO:0052689">
    <property type="term" value="F:carboxylic ester hydrolase activity"/>
    <property type="evidence" value="ECO:0007669"/>
    <property type="project" value="TreeGrafter"/>
</dbReference>
<reference evidence="6" key="1">
    <citation type="journal article" date="2013" name="Nature">
        <title>Pan genome of the phytoplankton Emiliania underpins its global distribution.</title>
        <authorList>
            <person name="Read B.A."/>
            <person name="Kegel J."/>
            <person name="Klute M.J."/>
            <person name="Kuo A."/>
            <person name="Lefebvre S.C."/>
            <person name="Maumus F."/>
            <person name="Mayer C."/>
            <person name="Miller J."/>
            <person name="Monier A."/>
            <person name="Salamov A."/>
            <person name="Young J."/>
            <person name="Aguilar M."/>
            <person name="Claverie J.M."/>
            <person name="Frickenhaus S."/>
            <person name="Gonzalez K."/>
            <person name="Herman E.K."/>
            <person name="Lin Y.C."/>
            <person name="Napier J."/>
            <person name="Ogata H."/>
            <person name="Sarno A.F."/>
            <person name="Shmutz J."/>
            <person name="Schroeder D."/>
            <person name="de Vargas C."/>
            <person name="Verret F."/>
            <person name="von Dassow P."/>
            <person name="Valentin K."/>
            <person name="Van de Peer Y."/>
            <person name="Wheeler G."/>
            <person name="Dacks J.B."/>
            <person name="Delwiche C.F."/>
            <person name="Dyhrman S.T."/>
            <person name="Glockner G."/>
            <person name="John U."/>
            <person name="Richards T."/>
            <person name="Worden A.Z."/>
            <person name="Zhang X."/>
            <person name="Grigoriev I.V."/>
            <person name="Allen A.E."/>
            <person name="Bidle K."/>
            <person name="Borodovsky M."/>
            <person name="Bowler C."/>
            <person name="Brownlee C."/>
            <person name="Cock J.M."/>
            <person name="Elias M."/>
            <person name="Gladyshev V.N."/>
            <person name="Groth M."/>
            <person name="Guda C."/>
            <person name="Hadaegh A."/>
            <person name="Iglesias-Rodriguez M.D."/>
            <person name="Jenkins J."/>
            <person name="Jones B.M."/>
            <person name="Lawson T."/>
            <person name="Leese F."/>
            <person name="Lindquist E."/>
            <person name="Lobanov A."/>
            <person name="Lomsadze A."/>
            <person name="Malik S.B."/>
            <person name="Marsh M.E."/>
            <person name="Mackinder L."/>
            <person name="Mock T."/>
            <person name="Mueller-Roeber B."/>
            <person name="Pagarete A."/>
            <person name="Parker M."/>
            <person name="Probert I."/>
            <person name="Quesneville H."/>
            <person name="Raines C."/>
            <person name="Rensing S.A."/>
            <person name="Riano-Pachon D.M."/>
            <person name="Richier S."/>
            <person name="Rokitta S."/>
            <person name="Shiraiwa Y."/>
            <person name="Soanes D.M."/>
            <person name="van der Giezen M."/>
            <person name="Wahlund T.M."/>
            <person name="Williams B."/>
            <person name="Wilson W."/>
            <person name="Wolfe G."/>
            <person name="Wurch L.L."/>
        </authorList>
    </citation>
    <scope>NUCLEOTIDE SEQUENCE</scope>
</reference>
<proteinExistence type="inferred from homology"/>
<dbReference type="AlphaFoldDB" id="A0A0D3I7A7"/>
<evidence type="ECO:0000313" key="6">
    <source>
        <dbReference type="Proteomes" id="UP000013827"/>
    </source>
</evidence>
<evidence type="ECO:0000256" key="3">
    <source>
        <dbReference type="SAM" id="MobiDB-lite"/>
    </source>
</evidence>
<feature type="domain" description="Carboxylesterase type B" evidence="4">
    <location>
        <begin position="78"/>
        <end position="481"/>
    </location>
</feature>
<evidence type="ECO:0000313" key="5">
    <source>
        <dbReference type="EnsemblProtists" id="EOD07142"/>
    </source>
</evidence>
<dbReference type="PANTHER" id="PTHR43918">
    <property type="entry name" value="ACETYLCHOLINESTERASE"/>
    <property type="match status" value="1"/>
</dbReference>
<dbReference type="KEGG" id="ehx:EMIHUDRAFT_198450"/>
<keyword evidence="6" id="KW-1185">Reference proteome</keyword>
<dbReference type="GeneID" id="17253415"/>
<accession>A0A0D3I7A7</accession>
<dbReference type="Proteomes" id="UP000013827">
    <property type="component" value="Unassembled WGS sequence"/>
</dbReference>
<dbReference type="InterPro" id="IPR050654">
    <property type="entry name" value="AChE-related_enzymes"/>
</dbReference>
<comment type="similarity">
    <text evidence="1">Belongs to the type-B carboxylesterase/lipase family.</text>
</comment>
<evidence type="ECO:0000256" key="1">
    <source>
        <dbReference type="ARBA" id="ARBA00005964"/>
    </source>
</evidence>
<dbReference type="Pfam" id="PF00135">
    <property type="entry name" value="COesterase"/>
    <property type="match status" value="1"/>
</dbReference>
<name>A0A0D3I7A7_EMIH1</name>
<dbReference type="Gene3D" id="3.40.50.1820">
    <property type="entry name" value="alpha/beta hydrolase"/>
    <property type="match status" value="1"/>
</dbReference>
<protein>
    <recommendedName>
        <fullName evidence="4">Carboxylesterase type B domain-containing protein</fullName>
    </recommendedName>
</protein>
<dbReference type="eggNOG" id="KOG4389">
    <property type="taxonomic scope" value="Eukaryota"/>
</dbReference>
<feature type="region of interest" description="Disordered" evidence="3">
    <location>
        <begin position="1"/>
        <end position="21"/>
    </location>
</feature>
<dbReference type="SUPFAM" id="SSF53474">
    <property type="entry name" value="alpha/beta-Hydrolases"/>
    <property type="match status" value="1"/>
</dbReference>
<dbReference type="OMA" id="LGYYEYM"/>
<dbReference type="InterPro" id="IPR029058">
    <property type="entry name" value="AB_hydrolase_fold"/>
</dbReference>
<organism evidence="5 6">
    <name type="scientific">Emiliania huxleyi (strain CCMP1516)</name>
    <dbReference type="NCBI Taxonomy" id="280463"/>
    <lineage>
        <taxon>Eukaryota</taxon>
        <taxon>Haptista</taxon>
        <taxon>Haptophyta</taxon>
        <taxon>Prymnesiophyceae</taxon>
        <taxon>Isochrysidales</taxon>
        <taxon>Noelaerhabdaceae</taxon>
        <taxon>Emiliania</taxon>
    </lineage>
</organism>
<dbReference type="PANTHER" id="PTHR43918:SF4">
    <property type="entry name" value="CARBOXYLIC ESTER HYDROLASE"/>
    <property type="match status" value="1"/>
</dbReference>
<dbReference type="PaxDb" id="2903-EOD07142"/>
<dbReference type="STRING" id="2903.R1BCW8"/>
<reference evidence="5" key="2">
    <citation type="submission" date="2024-10" db="UniProtKB">
        <authorList>
            <consortium name="EnsemblProtists"/>
        </authorList>
    </citation>
    <scope>IDENTIFICATION</scope>
</reference>
<dbReference type="RefSeq" id="XP_005759571.1">
    <property type="nucleotide sequence ID" value="XM_005759514.1"/>
</dbReference>
<dbReference type="ESTHER" id="emihu-r1bcw8">
    <property type="family name" value="Carb_B_Root"/>
</dbReference>
<dbReference type="EnsemblProtists" id="EOD07142">
    <property type="protein sequence ID" value="EOD07142"/>
    <property type="gene ID" value="EMIHUDRAFT_198450"/>
</dbReference>
<sequence length="519" mass="55740">MNLAARQAPPGRGATTQRTNAQDIHLENLENLERLGCEPWDALGMGSEHQVEAAGSTIAWRGLRYAVASRWEASGIESSGEQSEDCLAVNVWWPAGAMPNSSIVFIHGGSFEVGSIAPMYNGSFFYDGARLAAQQHVVVATMQYRLGALGWLGRAGGNLGLMDQTTALRFLRKLLGVGVSRTLLFGQSAGSMSVCAHLTAAGAGAETLFDAAAMMSGVCQAKPMSDAYEQADAFAQAAGCASRGRWSDSSLRCLRELSAGAVIDAQRRTRAPLRSSFLPWGPTVDGGNGTLPLNPATAAKRGELAKVPVIVGNTANESFWAFVYPGGIVSPDRPLGHLEYAAFVAAICASSLRLCRLSDTPRILRRYPCADNDCLPAFTRLFQDAFGDCSTARTARHLSAGLRAFAYEWRWRSSCASTAAFFPPSWGAYHTSDMPFVFEPFANCSRTPEGEALSSAWGSFLSGLLTRGLPDHRWPPVATYQPKRMVLGNYGEPAAEPWLSVANAPTADCGFWDELSWTL</sequence>
<evidence type="ECO:0000256" key="2">
    <source>
        <dbReference type="ARBA" id="ARBA00022801"/>
    </source>
</evidence>
<evidence type="ECO:0000259" key="4">
    <source>
        <dbReference type="Pfam" id="PF00135"/>
    </source>
</evidence>
<dbReference type="InterPro" id="IPR002018">
    <property type="entry name" value="CarbesteraseB"/>
</dbReference>
<dbReference type="HOGENOM" id="CLU_006586_16_4_1"/>
<keyword evidence="2" id="KW-0378">Hydrolase</keyword>